<dbReference type="PROSITE" id="PS51257">
    <property type="entry name" value="PROKAR_LIPOPROTEIN"/>
    <property type="match status" value="1"/>
</dbReference>
<evidence type="ECO:0008006" key="4">
    <source>
        <dbReference type="Google" id="ProtNLM"/>
    </source>
</evidence>
<dbReference type="RefSeq" id="WP_216801607.1">
    <property type="nucleotide sequence ID" value="NZ_CP076723.1"/>
</dbReference>
<feature type="signal peptide" evidence="1">
    <location>
        <begin position="1"/>
        <end position="30"/>
    </location>
</feature>
<proteinExistence type="predicted"/>
<evidence type="ECO:0000313" key="3">
    <source>
        <dbReference type="Proteomes" id="UP000683557"/>
    </source>
</evidence>
<sequence>MRQSDGRPAGAALIWKLLTLFLCVATPMVAGCCTTATHEGMTPSTFETGANYQKTVSLSVGGGKELDELGRTWISNEEFSKALMAAITKAGTFSRVVEGRQGDYLLSVMIFSIEQPVFGMAFTVKMEAGWTLKRIATGETVWQESIKSEHTSTTGDAFIGATRMRLATEGAGRKNISQGLAKISKLGL</sequence>
<keyword evidence="3" id="KW-1185">Reference proteome</keyword>
<reference evidence="2 3" key="1">
    <citation type="submission" date="2021-06" db="EMBL/GenBank/DDBJ databases">
        <title>Gemonas diversity in paddy soil.</title>
        <authorList>
            <person name="Liu G."/>
        </authorList>
    </citation>
    <scope>NUCLEOTIDE SEQUENCE [LARGE SCALE GENOMIC DNA]</scope>
    <source>
        <strain evidence="2 3">RG10</strain>
    </source>
</reference>
<evidence type="ECO:0000256" key="1">
    <source>
        <dbReference type="SAM" id="SignalP"/>
    </source>
</evidence>
<gene>
    <name evidence="2" type="ORF">KP004_06870</name>
</gene>
<organism evidence="2 3">
    <name type="scientific">Geomonas oryzisoli</name>
    <dbReference type="NCBI Taxonomy" id="2847992"/>
    <lineage>
        <taxon>Bacteria</taxon>
        <taxon>Pseudomonadati</taxon>
        <taxon>Thermodesulfobacteriota</taxon>
        <taxon>Desulfuromonadia</taxon>
        <taxon>Geobacterales</taxon>
        <taxon>Geobacteraceae</taxon>
        <taxon>Geomonas</taxon>
    </lineage>
</organism>
<accession>A0ABX8J8Y2</accession>
<keyword evidence="1" id="KW-0732">Signal</keyword>
<feature type="chain" id="PRO_5046720075" description="DUF4410 domain-containing protein" evidence="1">
    <location>
        <begin position="31"/>
        <end position="188"/>
    </location>
</feature>
<name>A0ABX8J8Y2_9BACT</name>
<dbReference type="EMBL" id="CP076723">
    <property type="protein sequence ID" value="QWV94894.1"/>
    <property type="molecule type" value="Genomic_DNA"/>
</dbReference>
<evidence type="ECO:0000313" key="2">
    <source>
        <dbReference type="EMBL" id="QWV94894.1"/>
    </source>
</evidence>
<dbReference type="Proteomes" id="UP000683557">
    <property type="component" value="Chromosome"/>
</dbReference>
<protein>
    <recommendedName>
        <fullName evidence="4">DUF4410 domain-containing protein</fullName>
    </recommendedName>
</protein>